<dbReference type="AlphaFoldDB" id="A0A926NQ17"/>
<dbReference type="EMBL" id="JACWMX010000003">
    <property type="protein sequence ID" value="MBD1393288.1"/>
    <property type="molecule type" value="Genomic_DNA"/>
</dbReference>
<keyword evidence="2" id="KW-1185">Reference proteome</keyword>
<organism evidence="1 2">
    <name type="scientific">Mucilaginibacter glaciei</name>
    <dbReference type="NCBI Taxonomy" id="2772109"/>
    <lineage>
        <taxon>Bacteria</taxon>
        <taxon>Pseudomonadati</taxon>
        <taxon>Bacteroidota</taxon>
        <taxon>Sphingobacteriia</taxon>
        <taxon>Sphingobacteriales</taxon>
        <taxon>Sphingobacteriaceae</taxon>
        <taxon>Mucilaginibacter</taxon>
    </lineage>
</organism>
<accession>A0A926NQ17</accession>
<dbReference type="Proteomes" id="UP000619078">
    <property type="component" value="Unassembled WGS sequence"/>
</dbReference>
<evidence type="ECO:0000313" key="1">
    <source>
        <dbReference type="EMBL" id="MBD1393288.1"/>
    </source>
</evidence>
<reference evidence="1" key="1">
    <citation type="submission" date="2020-09" db="EMBL/GenBank/DDBJ databases">
        <title>Novel species of Mucilaginibacter isolated from a glacier on the Tibetan Plateau.</title>
        <authorList>
            <person name="Liu Q."/>
            <person name="Xin Y.-H."/>
        </authorList>
    </citation>
    <scope>NUCLEOTIDE SEQUENCE</scope>
    <source>
        <strain evidence="1">ZB1P21</strain>
    </source>
</reference>
<evidence type="ECO:0000313" key="2">
    <source>
        <dbReference type="Proteomes" id="UP000619078"/>
    </source>
</evidence>
<name>A0A926NQ17_9SPHI</name>
<comment type="caution">
    <text evidence="1">The sequence shown here is derived from an EMBL/GenBank/DDBJ whole genome shotgun (WGS) entry which is preliminary data.</text>
</comment>
<protein>
    <submittedName>
        <fullName evidence="1">Uncharacterized protein</fullName>
    </submittedName>
</protein>
<gene>
    <name evidence="1" type="ORF">IDJ76_09280</name>
</gene>
<dbReference type="RefSeq" id="WP_191163019.1">
    <property type="nucleotide sequence ID" value="NZ_JACWMX010000003.1"/>
</dbReference>
<sequence length="77" mass="8947">MERFDISIQQGNQQLGFEVREYMHHGGDHCMFEIFTDDKMVVSFNPDPYESLTVCKNPGSLNNKLVHLIADKLEKFI</sequence>
<proteinExistence type="predicted"/>